<evidence type="ECO:0000313" key="14">
    <source>
        <dbReference type="Proteomes" id="UP000294813"/>
    </source>
</evidence>
<keyword evidence="10" id="KW-0472">Membrane</keyword>
<evidence type="ECO:0000313" key="13">
    <source>
        <dbReference type="EMBL" id="TCP68635.1"/>
    </source>
</evidence>
<dbReference type="PROSITE" id="PS50885">
    <property type="entry name" value="HAMP"/>
    <property type="match status" value="1"/>
</dbReference>
<dbReference type="Gene3D" id="6.10.340.10">
    <property type="match status" value="1"/>
</dbReference>
<dbReference type="PANTHER" id="PTHR45339">
    <property type="entry name" value="HYBRID SIGNAL TRANSDUCTION HISTIDINE KINASE J"/>
    <property type="match status" value="1"/>
</dbReference>
<dbReference type="InterPro" id="IPR005467">
    <property type="entry name" value="His_kinase_dom"/>
</dbReference>
<dbReference type="InterPro" id="IPR007892">
    <property type="entry name" value="CHASE4"/>
</dbReference>
<keyword evidence="6" id="KW-0808">Transferase</keyword>
<dbReference type="OrthoDB" id="9786919at2"/>
<dbReference type="InterPro" id="IPR003661">
    <property type="entry name" value="HisK_dim/P_dom"/>
</dbReference>
<organism evidence="13 14">
    <name type="scientific">Heliophilum fasciatum</name>
    <dbReference type="NCBI Taxonomy" id="35700"/>
    <lineage>
        <taxon>Bacteria</taxon>
        <taxon>Bacillati</taxon>
        <taxon>Bacillota</taxon>
        <taxon>Clostridia</taxon>
        <taxon>Eubacteriales</taxon>
        <taxon>Heliobacteriaceae</taxon>
        <taxon>Heliophilum</taxon>
    </lineage>
</organism>
<evidence type="ECO:0000256" key="1">
    <source>
        <dbReference type="ARBA" id="ARBA00000085"/>
    </source>
</evidence>
<dbReference type="AlphaFoldDB" id="A0A4R2SBT3"/>
<feature type="domain" description="HAMP" evidence="12">
    <location>
        <begin position="301"/>
        <end position="353"/>
    </location>
</feature>
<dbReference type="SMART" id="SM00388">
    <property type="entry name" value="HisKA"/>
    <property type="match status" value="1"/>
</dbReference>
<keyword evidence="10" id="KW-0812">Transmembrane</keyword>
<reference evidence="13 14" key="1">
    <citation type="submission" date="2019-03" db="EMBL/GenBank/DDBJ databases">
        <title>Genomic Encyclopedia of Type Strains, Phase IV (KMG-IV): sequencing the most valuable type-strain genomes for metagenomic binning, comparative biology and taxonomic classification.</title>
        <authorList>
            <person name="Goeker M."/>
        </authorList>
    </citation>
    <scope>NUCLEOTIDE SEQUENCE [LARGE SCALE GENOMIC DNA]</scope>
    <source>
        <strain evidence="13 14">DSM 11170</strain>
    </source>
</reference>
<comment type="subcellular location">
    <subcellularLocation>
        <location evidence="2">Membrane</location>
    </subcellularLocation>
</comment>
<dbReference type="PANTHER" id="PTHR45339:SF1">
    <property type="entry name" value="HYBRID SIGNAL TRANSDUCTION HISTIDINE KINASE J"/>
    <property type="match status" value="1"/>
</dbReference>
<sequence>MPNLRFTPDTIRTTVRVALLSVGLLPLLIYLLITNSSLSSNLTKLEHKDALNDISNVLVLLNSEVDSLMKTAKDNTTWDEAYTKVRDHDVRWLHENFAEWTPENFDLDLVLVTDQKTNILASYGEATASGVALLRHPAVQQLLQSFGPTQMRGYILFEDEPYLVAILPFLTSESTGPPQGLLLLGKKIDSAFLENISSSLGVPLAITYDLPQGRQHIISNPELTTPNLPAWIKENQITESPDALWATTGLLDIFYQPFGSLSIGKSRTLYSSTLQVIRTNAFITFLVSLLIILGLSWFLERTIVNPIYRLANKIQDHSSNGPLEQIEQTAPQELTTVINAFNQMARQIRIQMEQQQATEKELLNAKELAESANMVKSEFLSIMSHELRTPLNAITGMSELLEETELTEEQAEFLQIIQGSTQKLTMLITDILTYSQLDSGTFCLCHIPFQPGPLVQQVAGPFIAQAKEKNTEIHLDMDPQSNLLIMGDPLQLEQILLHLLDNAVKFTTHGHIYIKVQSVNVTDKSVELRFSVTDTGVGIEATTLERIFTPFMQGDSSSTRHYGGIGMGLTLAGRIANLMSSKIEVESALGQGSSFAFTVTFPRAEME</sequence>
<protein>
    <recommendedName>
        <fullName evidence="9">Circadian input-output histidine kinase CikA</fullName>
        <ecNumber evidence="4">2.7.13.3</ecNumber>
    </recommendedName>
</protein>
<dbReference type="SUPFAM" id="SSF55874">
    <property type="entry name" value="ATPase domain of HSP90 chaperone/DNA topoisomerase II/histidine kinase"/>
    <property type="match status" value="1"/>
</dbReference>
<evidence type="ECO:0000256" key="10">
    <source>
        <dbReference type="SAM" id="Phobius"/>
    </source>
</evidence>
<dbReference type="Pfam" id="PF02518">
    <property type="entry name" value="HATPase_c"/>
    <property type="match status" value="1"/>
</dbReference>
<dbReference type="PRINTS" id="PR00344">
    <property type="entry name" value="BCTRLSENSOR"/>
</dbReference>
<evidence type="ECO:0000256" key="3">
    <source>
        <dbReference type="ARBA" id="ARBA00006402"/>
    </source>
</evidence>
<dbReference type="Proteomes" id="UP000294813">
    <property type="component" value="Unassembled WGS sequence"/>
</dbReference>
<dbReference type="InterPro" id="IPR036890">
    <property type="entry name" value="HATPase_C_sf"/>
</dbReference>
<comment type="catalytic activity">
    <reaction evidence="1">
        <text>ATP + protein L-histidine = ADP + protein N-phospho-L-histidine.</text>
        <dbReference type="EC" id="2.7.13.3"/>
    </reaction>
</comment>
<dbReference type="CDD" id="cd00082">
    <property type="entry name" value="HisKA"/>
    <property type="match status" value="1"/>
</dbReference>
<comment type="caution">
    <text evidence="13">The sequence shown here is derived from an EMBL/GenBank/DDBJ whole genome shotgun (WGS) entry which is preliminary data.</text>
</comment>
<keyword evidence="5" id="KW-0597">Phosphoprotein</keyword>
<dbReference type="SUPFAM" id="SSF47384">
    <property type="entry name" value="Homodimeric domain of signal transducing histidine kinase"/>
    <property type="match status" value="1"/>
</dbReference>
<keyword evidence="10" id="KW-1133">Transmembrane helix</keyword>
<evidence type="ECO:0000256" key="6">
    <source>
        <dbReference type="ARBA" id="ARBA00022679"/>
    </source>
</evidence>
<dbReference type="SMART" id="SM00387">
    <property type="entry name" value="HATPase_c"/>
    <property type="match status" value="1"/>
</dbReference>
<evidence type="ECO:0000259" key="11">
    <source>
        <dbReference type="PROSITE" id="PS50109"/>
    </source>
</evidence>
<feature type="transmembrane region" description="Helical" evidence="10">
    <location>
        <begin position="15"/>
        <end position="33"/>
    </location>
</feature>
<dbReference type="InterPro" id="IPR003594">
    <property type="entry name" value="HATPase_dom"/>
</dbReference>
<keyword evidence="7 13" id="KW-0418">Kinase</keyword>
<dbReference type="CDD" id="cd16922">
    <property type="entry name" value="HATPase_EvgS-ArcB-TorS-like"/>
    <property type="match status" value="1"/>
</dbReference>
<feature type="domain" description="Histidine kinase" evidence="11">
    <location>
        <begin position="382"/>
        <end position="605"/>
    </location>
</feature>
<feature type="transmembrane region" description="Helical" evidence="10">
    <location>
        <begin position="281"/>
        <end position="299"/>
    </location>
</feature>
<dbReference type="Pfam" id="PF05228">
    <property type="entry name" value="CHASE4"/>
    <property type="match status" value="1"/>
</dbReference>
<evidence type="ECO:0000259" key="12">
    <source>
        <dbReference type="PROSITE" id="PS50885"/>
    </source>
</evidence>
<accession>A0A4R2SBT3</accession>
<dbReference type="RefSeq" id="WP_131917843.1">
    <property type="nucleotide sequence ID" value="NZ_JAOQNU010000002.1"/>
</dbReference>
<proteinExistence type="inferred from homology"/>
<dbReference type="InterPro" id="IPR004358">
    <property type="entry name" value="Sig_transdc_His_kin-like_C"/>
</dbReference>
<dbReference type="GO" id="GO:0000155">
    <property type="term" value="F:phosphorelay sensor kinase activity"/>
    <property type="evidence" value="ECO:0007669"/>
    <property type="project" value="InterPro"/>
</dbReference>
<dbReference type="InterPro" id="IPR003660">
    <property type="entry name" value="HAMP_dom"/>
</dbReference>
<evidence type="ECO:0000256" key="8">
    <source>
        <dbReference type="ARBA" id="ARBA00023012"/>
    </source>
</evidence>
<dbReference type="Pfam" id="PF00512">
    <property type="entry name" value="HisKA"/>
    <property type="match status" value="1"/>
</dbReference>
<evidence type="ECO:0000256" key="9">
    <source>
        <dbReference type="ARBA" id="ARBA00074306"/>
    </source>
</evidence>
<dbReference type="GO" id="GO:0016020">
    <property type="term" value="C:membrane"/>
    <property type="evidence" value="ECO:0007669"/>
    <property type="project" value="UniProtKB-SubCell"/>
</dbReference>
<dbReference type="Gene3D" id="3.30.565.10">
    <property type="entry name" value="Histidine kinase-like ATPase, C-terminal domain"/>
    <property type="match status" value="1"/>
</dbReference>
<dbReference type="FunFam" id="3.30.565.10:FF:000010">
    <property type="entry name" value="Sensor histidine kinase RcsC"/>
    <property type="match status" value="1"/>
</dbReference>
<evidence type="ECO:0000256" key="5">
    <source>
        <dbReference type="ARBA" id="ARBA00022553"/>
    </source>
</evidence>
<dbReference type="EMBL" id="SLXT01000002">
    <property type="protein sequence ID" value="TCP68635.1"/>
    <property type="molecule type" value="Genomic_DNA"/>
</dbReference>
<comment type="similarity">
    <text evidence="3">In the N-terminal section; belongs to the phytochrome family.</text>
</comment>
<dbReference type="InterPro" id="IPR036097">
    <property type="entry name" value="HisK_dim/P_sf"/>
</dbReference>
<name>A0A4R2SBT3_9FIRM</name>
<keyword evidence="8" id="KW-0902">Two-component regulatory system</keyword>
<dbReference type="EC" id="2.7.13.3" evidence="4"/>
<dbReference type="Gene3D" id="1.10.287.130">
    <property type="match status" value="1"/>
</dbReference>
<keyword evidence="14" id="KW-1185">Reference proteome</keyword>
<dbReference type="PROSITE" id="PS50109">
    <property type="entry name" value="HIS_KIN"/>
    <property type="match status" value="1"/>
</dbReference>
<evidence type="ECO:0000256" key="7">
    <source>
        <dbReference type="ARBA" id="ARBA00022777"/>
    </source>
</evidence>
<evidence type="ECO:0000256" key="2">
    <source>
        <dbReference type="ARBA" id="ARBA00004370"/>
    </source>
</evidence>
<evidence type="ECO:0000256" key="4">
    <source>
        <dbReference type="ARBA" id="ARBA00012438"/>
    </source>
</evidence>
<gene>
    <name evidence="13" type="ORF">EDD73_10230</name>
</gene>